<name>A0A8J6PLK0_9HYPH</name>
<dbReference type="InterPro" id="IPR003673">
    <property type="entry name" value="CoA-Trfase_fam_III"/>
</dbReference>
<dbReference type="PANTHER" id="PTHR48228">
    <property type="entry name" value="SUCCINYL-COA--D-CITRAMALATE COA-TRANSFERASE"/>
    <property type="match status" value="1"/>
</dbReference>
<evidence type="ECO:0000313" key="1">
    <source>
        <dbReference type="EMBL" id="MBD0416733.1"/>
    </source>
</evidence>
<organism evidence="1 2">
    <name type="scientific">Oryzicola mucosus</name>
    <dbReference type="NCBI Taxonomy" id="2767425"/>
    <lineage>
        <taxon>Bacteria</taxon>
        <taxon>Pseudomonadati</taxon>
        <taxon>Pseudomonadota</taxon>
        <taxon>Alphaproteobacteria</taxon>
        <taxon>Hyphomicrobiales</taxon>
        <taxon>Phyllobacteriaceae</taxon>
        <taxon>Oryzicola</taxon>
    </lineage>
</organism>
<keyword evidence="2" id="KW-1185">Reference proteome</keyword>
<dbReference type="RefSeq" id="WP_188166179.1">
    <property type="nucleotide sequence ID" value="NZ_JACVVX010000007.1"/>
</dbReference>
<dbReference type="PANTHER" id="PTHR48228:SF5">
    <property type="entry name" value="ALPHA-METHYLACYL-COA RACEMASE"/>
    <property type="match status" value="1"/>
</dbReference>
<dbReference type="SUPFAM" id="SSF89796">
    <property type="entry name" value="CoA-transferase family III (CaiB/BaiF)"/>
    <property type="match status" value="1"/>
</dbReference>
<dbReference type="InterPro" id="IPR050509">
    <property type="entry name" value="CoA-transferase_III"/>
</dbReference>
<dbReference type="GO" id="GO:0016740">
    <property type="term" value="F:transferase activity"/>
    <property type="evidence" value="ECO:0007669"/>
    <property type="project" value="UniProtKB-KW"/>
</dbReference>
<accession>A0A8J6PLK0</accession>
<dbReference type="InterPro" id="IPR023606">
    <property type="entry name" value="CoA-Trfase_III_dom_1_sf"/>
</dbReference>
<sequence>MGPLSGVKIVELAGIGPGPMCAMLLADLGATVLRVERKVPSGLGIARPLKYNLLLRGRKQIAVDLKSKAGVDFVLSLVEEADGLIEGFRPGVTERLGLGPDDCLARNPRLVYGRMTGWGQTGPLAQAAAHDLNYIAITGALAAIGRKDQPPTPPLTLAGDLGGGALYLALGMLAAIIEARSSGKGQTVDAAISDGTAHLMTNFHGMRAAGLMSLERGTNYSDSGAPFYDVYECADGRFVSVAPIEEKFFELLVEKIGLSVAELPPQNDRDRWPEIRERFAARFKEKTAADWCDLLEGTDACFAPVLTMDEAPDHPHMKARGVYVEIDGVVQPAPAPRFSRTVPENPFAAKAADDTPIAEALFGWNVAGDESDWTAKGAIG</sequence>
<reference evidence="1" key="1">
    <citation type="submission" date="2020-09" db="EMBL/GenBank/DDBJ databases">
        <title>Genome seq and assembly of Tianweitania sp.</title>
        <authorList>
            <person name="Chhetri G."/>
        </authorList>
    </citation>
    <scope>NUCLEOTIDE SEQUENCE</scope>
    <source>
        <strain evidence="1">Rool2</strain>
    </source>
</reference>
<dbReference type="Gene3D" id="3.30.1540.10">
    <property type="entry name" value="formyl-coa transferase, domain 3"/>
    <property type="match status" value="1"/>
</dbReference>
<evidence type="ECO:0000313" key="2">
    <source>
        <dbReference type="Proteomes" id="UP000643405"/>
    </source>
</evidence>
<dbReference type="Pfam" id="PF02515">
    <property type="entry name" value="CoA_transf_3"/>
    <property type="match status" value="1"/>
</dbReference>
<gene>
    <name evidence="1" type="ORF">ICI42_18940</name>
</gene>
<proteinExistence type="predicted"/>
<comment type="caution">
    <text evidence="1">The sequence shown here is derived from an EMBL/GenBank/DDBJ whole genome shotgun (WGS) entry which is preliminary data.</text>
</comment>
<protein>
    <submittedName>
        <fullName evidence="1">CoA transferase</fullName>
    </submittedName>
</protein>
<dbReference type="EMBL" id="JACVVX010000007">
    <property type="protein sequence ID" value="MBD0416733.1"/>
    <property type="molecule type" value="Genomic_DNA"/>
</dbReference>
<dbReference type="AlphaFoldDB" id="A0A8J6PLK0"/>
<keyword evidence="1" id="KW-0808">Transferase</keyword>
<dbReference type="InterPro" id="IPR044855">
    <property type="entry name" value="CoA-Trfase_III_dom3_sf"/>
</dbReference>
<dbReference type="Proteomes" id="UP000643405">
    <property type="component" value="Unassembled WGS sequence"/>
</dbReference>
<dbReference type="Gene3D" id="3.40.50.10540">
    <property type="entry name" value="Crotonobetainyl-coa:carnitine coa-transferase, domain 1"/>
    <property type="match status" value="1"/>
</dbReference>